<feature type="transmembrane region" description="Helical" evidence="8">
    <location>
        <begin position="130"/>
        <end position="150"/>
    </location>
</feature>
<dbReference type="Proteomes" id="UP000183986">
    <property type="component" value="Unassembled WGS sequence"/>
</dbReference>
<feature type="transmembrane region" description="Helical" evidence="8">
    <location>
        <begin position="323"/>
        <end position="341"/>
    </location>
</feature>
<feature type="transmembrane region" description="Helical" evidence="8">
    <location>
        <begin position="228"/>
        <end position="251"/>
    </location>
</feature>
<evidence type="ECO:0000256" key="7">
    <source>
        <dbReference type="ARBA" id="ARBA00023136"/>
    </source>
</evidence>
<evidence type="ECO:0000256" key="8">
    <source>
        <dbReference type="SAM" id="Phobius"/>
    </source>
</evidence>
<proteinExistence type="predicted"/>
<dbReference type="EMBL" id="MPKY01000001">
    <property type="protein sequence ID" value="OJT00517.1"/>
    <property type="molecule type" value="Genomic_DNA"/>
</dbReference>
<dbReference type="InterPro" id="IPR020846">
    <property type="entry name" value="MFS_dom"/>
</dbReference>
<feature type="transmembrane region" description="Helical" evidence="8">
    <location>
        <begin position="187"/>
        <end position="208"/>
    </location>
</feature>
<feature type="transmembrane region" description="Helical" evidence="8">
    <location>
        <begin position="32"/>
        <end position="56"/>
    </location>
</feature>
<keyword evidence="5 8" id="KW-0812">Transmembrane</keyword>
<evidence type="ECO:0000313" key="11">
    <source>
        <dbReference type="Proteomes" id="UP000183986"/>
    </source>
</evidence>
<dbReference type="PIRSF" id="PIRSF004925">
    <property type="entry name" value="HcaT"/>
    <property type="match status" value="1"/>
</dbReference>
<sequence length="385" mass="42457">MYWRLSNLYFWFFALLGGLLPYWSLYLEGQGFSYLQIATLMATIQLTKIVAPSVWGWLGDRSGQRVRLVRFGAITGSLFFAGVFMEPGFYGLLLVMLAFTFFWNAILPLYEVITLRALGTRKDKYGKVRLWGSVGFIGAVAVVGAILEWVPVSYLPWLLLPVFAGIAVSAFLVPAERGERKPPAPKGSLKAIVTHPAVIAFFLMNFLLQVSHGAYYTFFSIHLEQHGYGKLSIGLLWSLGVLAEIGLFLVMHRLSHRFSVRQIVIGALFLTMIRWILIAELTMVVPILIFAQLLHAASYGALHAISVQYIQGFFGKHHHGQGQALYSGLTFGAGGALGAWMSGFLVEGISTSAAFWGGAGAMAVAILITWRGLQPMPKVDEETGR</sequence>
<organism evidence="10 11">
    <name type="scientific">Marinobacter nauticus</name>
    <name type="common">Marinobacter hydrocarbonoclasticus</name>
    <name type="synonym">Marinobacter aquaeolei</name>
    <dbReference type="NCBI Taxonomy" id="2743"/>
    <lineage>
        <taxon>Bacteria</taxon>
        <taxon>Pseudomonadati</taxon>
        <taxon>Pseudomonadota</taxon>
        <taxon>Gammaproteobacteria</taxon>
        <taxon>Pseudomonadales</taxon>
        <taxon>Marinobacteraceae</taxon>
        <taxon>Marinobacter</taxon>
    </lineage>
</organism>
<dbReference type="Gene3D" id="1.20.1250.20">
    <property type="entry name" value="MFS general substrate transporter like domains"/>
    <property type="match status" value="2"/>
</dbReference>
<reference evidence="10" key="1">
    <citation type="submission" date="2016-11" db="EMBL/GenBank/DDBJ databases">
        <title>Draft Genome Sequence of Marinobacter hydrocarbonoclasticus strain STW2, a polyaromatic aromatic hydrocarbon degrading and denitrifying bacterium from rhizosphere of Seagrass Enhalus acodoides.</title>
        <authorList>
            <person name="Ling J."/>
            <person name="Dong J."/>
        </authorList>
    </citation>
    <scope>NUCLEOTIDE SEQUENCE [LARGE SCALE GENOMIC DNA]</scope>
    <source>
        <strain evidence="10">STW2</strain>
    </source>
</reference>
<feature type="transmembrane region" description="Helical" evidence="8">
    <location>
        <begin position="258"/>
        <end position="277"/>
    </location>
</feature>
<dbReference type="InterPro" id="IPR026032">
    <property type="entry name" value="HcaT-like"/>
</dbReference>
<name>A0A1M2UYW4_MARNT</name>
<evidence type="ECO:0000313" key="10">
    <source>
        <dbReference type="EMBL" id="OJT00517.1"/>
    </source>
</evidence>
<comment type="subcellular location">
    <subcellularLocation>
        <location evidence="1">Cell inner membrane</location>
        <topology evidence="1">Multi-pass membrane protein</topology>
    </subcellularLocation>
</comment>
<comment type="caution">
    <text evidence="10">The sequence shown here is derived from an EMBL/GenBank/DDBJ whole genome shotgun (WGS) entry which is preliminary data.</text>
</comment>
<protein>
    <submittedName>
        <fullName evidence="10">MFS transporter</fullName>
    </submittedName>
</protein>
<evidence type="ECO:0000256" key="2">
    <source>
        <dbReference type="ARBA" id="ARBA00022448"/>
    </source>
</evidence>
<evidence type="ECO:0000256" key="4">
    <source>
        <dbReference type="ARBA" id="ARBA00022519"/>
    </source>
</evidence>
<dbReference type="GO" id="GO:0015528">
    <property type="term" value="F:lactose:proton symporter activity"/>
    <property type="evidence" value="ECO:0007669"/>
    <property type="project" value="TreeGrafter"/>
</dbReference>
<dbReference type="RefSeq" id="WP_072677384.1">
    <property type="nucleotide sequence ID" value="NZ_MPKY01000001.1"/>
</dbReference>
<dbReference type="OrthoDB" id="9150135at2"/>
<keyword evidence="7 8" id="KW-0472">Membrane</keyword>
<keyword evidence="6 8" id="KW-1133">Transmembrane helix</keyword>
<dbReference type="PROSITE" id="PS50850">
    <property type="entry name" value="MFS"/>
    <property type="match status" value="1"/>
</dbReference>
<dbReference type="InterPro" id="IPR036259">
    <property type="entry name" value="MFS_trans_sf"/>
</dbReference>
<dbReference type="Pfam" id="PF12832">
    <property type="entry name" value="MFS_1_like"/>
    <property type="match status" value="1"/>
</dbReference>
<feature type="transmembrane region" description="Helical" evidence="8">
    <location>
        <begin position="353"/>
        <end position="370"/>
    </location>
</feature>
<dbReference type="PANTHER" id="PTHR23522:SF10">
    <property type="entry name" value="3-PHENYLPROPIONIC ACID TRANSPORTER-RELATED"/>
    <property type="match status" value="1"/>
</dbReference>
<dbReference type="NCBIfam" id="NF037955">
    <property type="entry name" value="mfs"/>
    <property type="match status" value="1"/>
</dbReference>
<dbReference type="InterPro" id="IPR024989">
    <property type="entry name" value="MFS_assoc_dom"/>
</dbReference>
<accession>A0A1M2UYW4</accession>
<evidence type="ECO:0000256" key="1">
    <source>
        <dbReference type="ARBA" id="ARBA00004429"/>
    </source>
</evidence>
<keyword evidence="3" id="KW-1003">Cell membrane</keyword>
<dbReference type="PANTHER" id="PTHR23522">
    <property type="entry name" value="BLL5896 PROTEIN"/>
    <property type="match status" value="1"/>
</dbReference>
<keyword evidence="2" id="KW-0813">Transport</keyword>
<evidence type="ECO:0000259" key="9">
    <source>
        <dbReference type="PROSITE" id="PS50850"/>
    </source>
</evidence>
<feature type="transmembrane region" description="Helical" evidence="8">
    <location>
        <begin position="156"/>
        <end position="175"/>
    </location>
</feature>
<feature type="transmembrane region" description="Helical" evidence="8">
    <location>
        <begin position="91"/>
        <end position="110"/>
    </location>
</feature>
<keyword evidence="11" id="KW-1185">Reference proteome</keyword>
<evidence type="ECO:0000256" key="3">
    <source>
        <dbReference type="ARBA" id="ARBA00022475"/>
    </source>
</evidence>
<dbReference type="SUPFAM" id="SSF103473">
    <property type="entry name" value="MFS general substrate transporter"/>
    <property type="match status" value="1"/>
</dbReference>
<dbReference type="GO" id="GO:0030395">
    <property type="term" value="F:lactose binding"/>
    <property type="evidence" value="ECO:0007669"/>
    <property type="project" value="TreeGrafter"/>
</dbReference>
<keyword evidence="4" id="KW-0997">Cell inner membrane</keyword>
<evidence type="ECO:0000256" key="5">
    <source>
        <dbReference type="ARBA" id="ARBA00022692"/>
    </source>
</evidence>
<feature type="domain" description="Major facilitator superfamily (MFS) profile" evidence="9">
    <location>
        <begin position="197"/>
        <end position="385"/>
    </location>
</feature>
<gene>
    <name evidence="10" type="ORF">BEE62_10765</name>
</gene>
<dbReference type="GO" id="GO:0005886">
    <property type="term" value="C:plasma membrane"/>
    <property type="evidence" value="ECO:0007669"/>
    <property type="project" value="UniProtKB-SubCell"/>
</dbReference>
<feature type="transmembrane region" description="Helical" evidence="8">
    <location>
        <begin position="7"/>
        <end position="26"/>
    </location>
</feature>
<evidence type="ECO:0000256" key="6">
    <source>
        <dbReference type="ARBA" id="ARBA00022989"/>
    </source>
</evidence>
<feature type="transmembrane region" description="Helical" evidence="8">
    <location>
        <begin position="68"/>
        <end position="85"/>
    </location>
</feature>
<dbReference type="AlphaFoldDB" id="A0A1M2UYW4"/>